<evidence type="ECO:0000313" key="6">
    <source>
        <dbReference type="EMBL" id="GCL38029.1"/>
    </source>
</evidence>
<evidence type="ECO:0000313" key="7">
    <source>
        <dbReference type="Proteomes" id="UP000300142"/>
    </source>
</evidence>
<dbReference type="SMART" id="SM00421">
    <property type="entry name" value="HTH_LUXR"/>
    <property type="match status" value="1"/>
</dbReference>
<accession>A0A479ZZF9</accession>
<dbReference type="PROSITE" id="PS50110">
    <property type="entry name" value="RESPONSE_REGULATORY"/>
    <property type="match status" value="1"/>
</dbReference>
<protein>
    <submittedName>
        <fullName evidence="6">Two-component response regulator</fullName>
    </submittedName>
</protein>
<dbReference type="AlphaFoldDB" id="A0A479ZZF9"/>
<evidence type="ECO:0000256" key="2">
    <source>
        <dbReference type="ARBA" id="ARBA00023125"/>
    </source>
</evidence>
<reference evidence="7" key="1">
    <citation type="submission" date="2019-02" db="EMBL/GenBank/DDBJ databases">
        <title>Draft genome sequence of Sphaerospermopsis reniformis NIES-1949.</title>
        <authorList>
            <person name="Yamaguchi H."/>
            <person name="Suzuki S."/>
            <person name="Kawachi M."/>
        </authorList>
    </citation>
    <scope>NUCLEOTIDE SEQUENCE [LARGE SCALE GENOMIC DNA]</scope>
    <source>
        <strain evidence="7">NIES-1949</strain>
    </source>
</reference>
<dbReference type="InterPro" id="IPR011006">
    <property type="entry name" value="CheY-like_superfamily"/>
</dbReference>
<dbReference type="PROSITE" id="PS50043">
    <property type="entry name" value="HTH_LUXR_2"/>
    <property type="match status" value="1"/>
</dbReference>
<dbReference type="CDD" id="cd06170">
    <property type="entry name" value="LuxR_C_like"/>
    <property type="match status" value="1"/>
</dbReference>
<dbReference type="InterPro" id="IPR000792">
    <property type="entry name" value="Tscrpt_reg_LuxR_C"/>
</dbReference>
<dbReference type="SUPFAM" id="SSF46894">
    <property type="entry name" value="C-terminal effector domain of the bipartite response regulators"/>
    <property type="match status" value="1"/>
</dbReference>
<dbReference type="CDD" id="cd17535">
    <property type="entry name" value="REC_NarL-like"/>
    <property type="match status" value="1"/>
</dbReference>
<dbReference type="RefSeq" id="WP_137668036.1">
    <property type="nucleotide sequence ID" value="NZ_BJCE01000111.1"/>
</dbReference>
<dbReference type="EMBL" id="BJCE01000111">
    <property type="protein sequence ID" value="GCL38029.1"/>
    <property type="molecule type" value="Genomic_DNA"/>
</dbReference>
<dbReference type="PRINTS" id="PR00038">
    <property type="entry name" value="HTHLUXR"/>
</dbReference>
<dbReference type="GO" id="GO:0000160">
    <property type="term" value="P:phosphorelay signal transduction system"/>
    <property type="evidence" value="ECO:0007669"/>
    <property type="project" value="InterPro"/>
</dbReference>
<name>A0A479ZZF9_9CYAN</name>
<dbReference type="InterPro" id="IPR058245">
    <property type="entry name" value="NreC/VraR/RcsB-like_REC"/>
</dbReference>
<dbReference type="PANTHER" id="PTHR45566:SF2">
    <property type="entry name" value="NARL SUBFAMILY"/>
    <property type="match status" value="1"/>
</dbReference>
<keyword evidence="7" id="KW-1185">Reference proteome</keyword>
<dbReference type="PROSITE" id="PS00622">
    <property type="entry name" value="HTH_LUXR_1"/>
    <property type="match status" value="1"/>
</dbReference>
<evidence type="ECO:0000259" key="4">
    <source>
        <dbReference type="PROSITE" id="PS50043"/>
    </source>
</evidence>
<evidence type="ECO:0000259" key="5">
    <source>
        <dbReference type="PROSITE" id="PS50110"/>
    </source>
</evidence>
<dbReference type="SUPFAM" id="SSF52172">
    <property type="entry name" value="CheY-like"/>
    <property type="match status" value="1"/>
</dbReference>
<gene>
    <name evidence="6" type="ORF">SR1949_31420</name>
</gene>
<feature type="domain" description="HTH luxR-type" evidence="4">
    <location>
        <begin position="153"/>
        <end position="218"/>
    </location>
</feature>
<organism evidence="6 7">
    <name type="scientific">Sphaerospermopsis reniformis</name>
    <dbReference type="NCBI Taxonomy" id="531300"/>
    <lineage>
        <taxon>Bacteria</taxon>
        <taxon>Bacillati</taxon>
        <taxon>Cyanobacteriota</taxon>
        <taxon>Cyanophyceae</taxon>
        <taxon>Nostocales</taxon>
        <taxon>Aphanizomenonaceae</taxon>
        <taxon>Sphaerospermopsis</taxon>
    </lineage>
</organism>
<dbReference type="SMART" id="SM00448">
    <property type="entry name" value="REC"/>
    <property type="match status" value="1"/>
</dbReference>
<evidence type="ECO:0000256" key="3">
    <source>
        <dbReference type="PROSITE-ProRule" id="PRU00169"/>
    </source>
</evidence>
<proteinExistence type="predicted"/>
<keyword evidence="2" id="KW-0238">DNA-binding</keyword>
<feature type="modified residue" description="4-aspartylphosphate" evidence="3">
    <location>
        <position position="58"/>
    </location>
</feature>
<keyword evidence="1 3" id="KW-0597">Phosphoprotein</keyword>
<dbReference type="InterPro" id="IPR001789">
    <property type="entry name" value="Sig_transdc_resp-reg_receiver"/>
</dbReference>
<dbReference type="Pfam" id="PF00196">
    <property type="entry name" value="GerE"/>
    <property type="match status" value="1"/>
</dbReference>
<dbReference type="Pfam" id="PF00072">
    <property type="entry name" value="Response_reg"/>
    <property type="match status" value="1"/>
</dbReference>
<dbReference type="InterPro" id="IPR051015">
    <property type="entry name" value="EvgA-like"/>
</dbReference>
<dbReference type="GO" id="GO:0003677">
    <property type="term" value="F:DNA binding"/>
    <property type="evidence" value="ECO:0007669"/>
    <property type="project" value="UniProtKB-KW"/>
</dbReference>
<comment type="caution">
    <text evidence="6">The sequence shown here is derived from an EMBL/GenBank/DDBJ whole genome shotgun (WGS) entry which is preliminary data.</text>
</comment>
<dbReference type="InterPro" id="IPR016032">
    <property type="entry name" value="Sig_transdc_resp-reg_C-effctor"/>
</dbReference>
<sequence>MSSTTIKILLVEDDELFRLGLRVRLQQEIGLEIIAEAEDGETAIDLVNKYSLDVVLLDIGLPGIGGLDACYQIKQKYPNLPVLVLTSHSQKSLITQLITAGAQGYCLKGVAAETLILALRSVAAGASWWDEIATQAIRSSLTLNSAHLSSENNSKTLNPLTHREIEILQLLVAGKTNHQIAEILYITTGTVRVHVHAILHKLGVGDRQTAVTVALQKQLISHPVKIQNL</sequence>
<dbReference type="Gene3D" id="3.40.50.2300">
    <property type="match status" value="1"/>
</dbReference>
<feature type="domain" description="Response regulatory" evidence="5">
    <location>
        <begin position="7"/>
        <end position="123"/>
    </location>
</feature>
<dbReference type="Proteomes" id="UP000300142">
    <property type="component" value="Unassembled WGS sequence"/>
</dbReference>
<dbReference type="PANTHER" id="PTHR45566">
    <property type="entry name" value="HTH-TYPE TRANSCRIPTIONAL REGULATOR YHJB-RELATED"/>
    <property type="match status" value="1"/>
</dbReference>
<dbReference type="GO" id="GO:0006355">
    <property type="term" value="P:regulation of DNA-templated transcription"/>
    <property type="evidence" value="ECO:0007669"/>
    <property type="project" value="InterPro"/>
</dbReference>
<evidence type="ECO:0000256" key="1">
    <source>
        <dbReference type="ARBA" id="ARBA00022553"/>
    </source>
</evidence>